<reference evidence="15 16" key="1">
    <citation type="submission" date="2020-06" db="EMBL/GenBank/DDBJ databases">
        <authorList>
            <person name="Li R."/>
            <person name="Bekaert M."/>
        </authorList>
    </citation>
    <scope>NUCLEOTIDE SEQUENCE [LARGE SCALE GENOMIC DNA]</scope>
    <source>
        <strain evidence="16">wild</strain>
    </source>
</reference>
<dbReference type="InterPro" id="IPR000873">
    <property type="entry name" value="AMP-dep_synth/lig_dom"/>
</dbReference>
<dbReference type="GO" id="GO:0005783">
    <property type="term" value="C:endoplasmic reticulum"/>
    <property type="evidence" value="ECO:0007669"/>
    <property type="project" value="TreeGrafter"/>
</dbReference>
<comment type="similarity">
    <text evidence="1 13">Belongs to the ATP-dependent AMP-binding enzyme family.</text>
</comment>
<keyword evidence="16" id="KW-1185">Reference proteome</keyword>
<comment type="function">
    <text evidence="13">Catalyzes the conversion of long-chain fatty acids to their active form acyl-CoAs for both synthesis of cellular lipids, and degradation via beta-oxidation.</text>
</comment>
<evidence type="ECO:0000256" key="8">
    <source>
        <dbReference type="ARBA" id="ARBA00024495"/>
    </source>
</evidence>
<comment type="catalytic activity">
    <reaction evidence="7">
        <text>a long-chain fatty acid + ATP + CoA = a long-chain fatty acyl-CoA + AMP + diphosphate</text>
        <dbReference type="Rhea" id="RHEA:15421"/>
        <dbReference type="ChEBI" id="CHEBI:30616"/>
        <dbReference type="ChEBI" id="CHEBI:33019"/>
        <dbReference type="ChEBI" id="CHEBI:57287"/>
        <dbReference type="ChEBI" id="CHEBI:57560"/>
        <dbReference type="ChEBI" id="CHEBI:83139"/>
        <dbReference type="ChEBI" id="CHEBI:456215"/>
        <dbReference type="EC" id="6.2.1.3"/>
    </reaction>
    <physiologicalReaction direction="left-to-right" evidence="7">
        <dbReference type="Rhea" id="RHEA:15422"/>
    </physiologicalReaction>
</comment>
<comment type="catalytic activity">
    <reaction evidence="10">
        <text>(5Z,8Z,11Z,14Z)-eicosatetraenoate + ATP + CoA = (5Z,8Z,11Z,14Z)-eicosatetraenoyl-CoA + AMP + diphosphate</text>
        <dbReference type="Rhea" id="RHEA:19713"/>
        <dbReference type="ChEBI" id="CHEBI:30616"/>
        <dbReference type="ChEBI" id="CHEBI:32395"/>
        <dbReference type="ChEBI" id="CHEBI:33019"/>
        <dbReference type="ChEBI" id="CHEBI:57287"/>
        <dbReference type="ChEBI" id="CHEBI:57368"/>
        <dbReference type="ChEBI" id="CHEBI:456215"/>
        <dbReference type="EC" id="6.2.1.15"/>
    </reaction>
    <physiologicalReaction direction="left-to-right" evidence="10">
        <dbReference type="Rhea" id="RHEA:19714"/>
    </physiologicalReaction>
</comment>
<evidence type="ECO:0000313" key="16">
    <source>
        <dbReference type="Proteomes" id="UP000507470"/>
    </source>
</evidence>
<dbReference type="Proteomes" id="UP000507470">
    <property type="component" value="Unassembled WGS sequence"/>
</dbReference>
<evidence type="ECO:0000256" key="1">
    <source>
        <dbReference type="ARBA" id="ARBA00006432"/>
    </source>
</evidence>
<evidence type="ECO:0000256" key="11">
    <source>
        <dbReference type="ARBA" id="ARBA00024565"/>
    </source>
</evidence>
<evidence type="ECO:0000313" key="15">
    <source>
        <dbReference type="EMBL" id="CAC5418469.1"/>
    </source>
</evidence>
<proteinExistence type="inferred from homology"/>
<dbReference type="PANTHER" id="PTHR43272:SF107">
    <property type="entry name" value="LONG-CHAIN-FATTY-ACID--COA LIGASE 5"/>
    <property type="match status" value="1"/>
</dbReference>
<evidence type="ECO:0000256" key="7">
    <source>
        <dbReference type="ARBA" id="ARBA00024484"/>
    </source>
</evidence>
<dbReference type="GO" id="GO:0016020">
    <property type="term" value="C:membrane"/>
    <property type="evidence" value="ECO:0007669"/>
    <property type="project" value="TreeGrafter"/>
</dbReference>
<comment type="catalytic activity">
    <reaction evidence="12">
        <text>hexadecanoate + ATP + CoA = hexadecanoyl-CoA + AMP + diphosphate</text>
        <dbReference type="Rhea" id="RHEA:30751"/>
        <dbReference type="ChEBI" id="CHEBI:7896"/>
        <dbReference type="ChEBI" id="CHEBI:30616"/>
        <dbReference type="ChEBI" id="CHEBI:33019"/>
        <dbReference type="ChEBI" id="CHEBI:57287"/>
        <dbReference type="ChEBI" id="CHEBI:57379"/>
        <dbReference type="ChEBI" id="CHEBI:456215"/>
    </reaction>
    <physiologicalReaction direction="left-to-right" evidence="12">
        <dbReference type="Rhea" id="RHEA:30752"/>
    </physiologicalReaction>
</comment>
<evidence type="ECO:0000256" key="6">
    <source>
        <dbReference type="ARBA" id="ARBA00024469"/>
    </source>
</evidence>
<comment type="catalytic activity">
    <reaction evidence="11">
        <text>(E)-hexadec-2-enoate + ATP + CoA = (2E)-hexadecenoyl-CoA + AMP + diphosphate</text>
        <dbReference type="Rhea" id="RHEA:36139"/>
        <dbReference type="ChEBI" id="CHEBI:30616"/>
        <dbReference type="ChEBI" id="CHEBI:33019"/>
        <dbReference type="ChEBI" id="CHEBI:57287"/>
        <dbReference type="ChEBI" id="CHEBI:61526"/>
        <dbReference type="ChEBI" id="CHEBI:72745"/>
        <dbReference type="ChEBI" id="CHEBI:456215"/>
    </reaction>
    <physiologicalReaction direction="left-to-right" evidence="11">
        <dbReference type="Rhea" id="RHEA:36140"/>
    </physiologicalReaction>
</comment>
<keyword evidence="5 13" id="KW-0067">ATP-binding</keyword>
<evidence type="ECO:0000256" key="3">
    <source>
        <dbReference type="ARBA" id="ARBA00022741"/>
    </source>
</evidence>
<sequence>MDYLKLAGAGAITLSAVSTATYLYLTQNPNPVPSAVDLNNQTTESKDIYLISQLKFIVMGQSESLEISQDQFSSQSEIASGKDKARISKLCKDGKLLEYLDENVQTLYEAFRNGAQVSSNGACYGWKPSSKEPYQWISYNDVLNRAASIGAGLIENDQYGIYGIVEQACYTYSMALVPLYDTLGPEACTYIINQANISLVICDTCKKVQAMFDKYEETPNLKTIVMMEEMSLELQTKAQQLGIKLISFSDLEEQGEKSPKEPKPAKPDDICVVCYTSGTTGLPKGAMLTHKGTISTVCSAFVTLENGGVTLGPEDVLISYLPLAHSYERLLEVTVTMSGGRIGFFQGDVKLLMDDIKELGPTLFPSVPRLLNRFYDKVVAGVNESAIKKMMFDMGMKSKQKELQKNIIRNDSIYDKFVFKKIQQGLGGRVRLITTGSAPLSATVLEFLRCCVGCPIIEGYGQTESHALCSMQFIGDASSGNVGPPIPSNLIKLEDVPDMNYFAEQNKGEVCLKGPSVFVGYLNDEVKTKEVLDKDGWLHTGDIGEWLPNGTLKIIDRKKHIFKLAQGEYIAPEKIENIYVRSTLVAQIFVHGDSLKASLVAVCVPDPEVLPSYAKSNFNVSGSMEELVKNPEIKKAILADLTKLGKSGGLHSFEQVRDIYVHPELFSVENGLLTPTFKAKRQDLKKFFQPQIDEMYTKLQ</sequence>
<name>A0A6J8ECI3_MYTCO</name>
<feature type="domain" description="AMP-dependent synthetase/ligase" evidence="14">
    <location>
        <begin position="133"/>
        <end position="522"/>
    </location>
</feature>
<organism evidence="15 16">
    <name type="scientific">Mytilus coruscus</name>
    <name type="common">Sea mussel</name>
    <dbReference type="NCBI Taxonomy" id="42192"/>
    <lineage>
        <taxon>Eukaryota</taxon>
        <taxon>Metazoa</taxon>
        <taxon>Spiralia</taxon>
        <taxon>Lophotrochozoa</taxon>
        <taxon>Mollusca</taxon>
        <taxon>Bivalvia</taxon>
        <taxon>Autobranchia</taxon>
        <taxon>Pteriomorphia</taxon>
        <taxon>Mytilida</taxon>
        <taxon>Mytiloidea</taxon>
        <taxon>Mytilidae</taxon>
        <taxon>Mytilinae</taxon>
        <taxon>Mytilus</taxon>
    </lineage>
</organism>
<dbReference type="EC" id="6.2.1.3" evidence="13"/>
<dbReference type="PROSITE" id="PS00455">
    <property type="entry name" value="AMP_BINDING"/>
    <property type="match status" value="1"/>
</dbReference>
<dbReference type="InterPro" id="IPR045311">
    <property type="entry name" value="LC-FACS_euk"/>
</dbReference>
<dbReference type="CDD" id="cd05927">
    <property type="entry name" value="LC-FACS_euk"/>
    <property type="match status" value="1"/>
</dbReference>
<dbReference type="PANTHER" id="PTHR43272">
    <property type="entry name" value="LONG-CHAIN-FATTY-ACID--COA LIGASE"/>
    <property type="match status" value="1"/>
</dbReference>
<evidence type="ECO:0000259" key="14">
    <source>
        <dbReference type="Pfam" id="PF00501"/>
    </source>
</evidence>
<dbReference type="OrthoDB" id="1700726at2759"/>
<dbReference type="Gene3D" id="3.40.50.12780">
    <property type="entry name" value="N-terminal domain of ligase-like"/>
    <property type="match status" value="1"/>
</dbReference>
<keyword evidence="13" id="KW-0443">Lipid metabolism</keyword>
<evidence type="ECO:0000256" key="2">
    <source>
        <dbReference type="ARBA" id="ARBA00022598"/>
    </source>
</evidence>
<dbReference type="AlphaFoldDB" id="A0A6J8ECI3"/>
<comment type="catalytic activity">
    <reaction evidence="6">
        <text>5-hydroxy-(6E,8Z,11Z,14Z)-eicosatetraenoate + ATP + CoA = 5-hydroxy-(6E,8Z,11Z,14Z)-eicosatetraenoyl-CoA + AMP + diphosphate</text>
        <dbReference type="Rhea" id="RHEA:52108"/>
        <dbReference type="ChEBI" id="CHEBI:30616"/>
        <dbReference type="ChEBI" id="CHEBI:33019"/>
        <dbReference type="ChEBI" id="CHEBI:57287"/>
        <dbReference type="ChEBI" id="CHEBI:65341"/>
        <dbReference type="ChEBI" id="CHEBI:136407"/>
        <dbReference type="ChEBI" id="CHEBI:456215"/>
    </reaction>
    <physiologicalReaction direction="left-to-right" evidence="6">
        <dbReference type="Rhea" id="RHEA:52109"/>
    </physiologicalReaction>
</comment>
<evidence type="ECO:0000256" key="13">
    <source>
        <dbReference type="RuleBase" id="RU369030"/>
    </source>
</evidence>
<dbReference type="GO" id="GO:0047676">
    <property type="term" value="F:arachidonate-CoA ligase activity"/>
    <property type="evidence" value="ECO:0007669"/>
    <property type="project" value="UniProtKB-EC"/>
</dbReference>
<keyword evidence="3 13" id="KW-0547">Nucleotide-binding</keyword>
<evidence type="ECO:0000256" key="10">
    <source>
        <dbReference type="ARBA" id="ARBA00024548"/>
    </source>
</evidence>
<comment type="catalytic activity">
    <reaction evidence="8">
        <text>12-hydroxy-(5Z,8Z,10E,14Z)-eicosatetraenoate + ATP + CoA = 12-hydroxy-(5Z,8Z,10E,14Z)-eicosatetraenoyl-CoA + AMP + diphosphate</text>
        <dbReference type="Rhea" id="RHEA:52112"/>
        <dbReference type="ChEBI" id="CHEBI:30616"/>
        <dbReference type="ChEBI" id="CHEBI:33019"/>
        <dbReference type="ChEBI" id="CHEBI:57287"/>
        <dbReference type="ChEBI" id="CHEBI:90718"/>
        <dbReference type="ChEBI" id="CHEBI:136408"/>
        <dbReference type="ChEBI" id="CHEBI:456215"/>
    </reaction>
    <physiologicalReaction direction="left-to-right" evidence="8">
        <dbReference type="Rhea" id="RHEA:52113"/>
    </physiologicalReaction>
</comment>
<evidence type="ECO:0000256" key="9">
    <source>
        <dbReference type="ARBA" id="ARBA00024532"/>
    </source>
</evidence>
<protein>
    <recommendedName>
        <fullName evidence="13">Long-chain-fatty-acid--CoA ligase</fullName>
        <ecNumber evidence="13">6.2.1.3</ecNumber>
    </recommendedName>
</protein>
<accession>A0A6J8ECI3</accession>
<dbReference type="Pfam" id="PF00501">
    <property type="entry name" value="AMP-binding"/>
    <property type="match status" value="1"/>
</dbReference>
<evidence type="ECO:0000256" key="12">
    <source>
        <dbReference type="ARBA" id="ARBA00049139"/>
    </source>
</evidence>
<comment type="catalytic activity">
    <reaction evidence="9">
        <text>15-hydroxy-(5Z,8Z,11Z,13E)-eicosatetraenoate + ATP + CoA = 15-hydroxy-(5Z,8Z,11Z,13E)-eicosatetraenoyl-CoA + AMP + diphosphate</text>
        <dbReference type="Rhea" id="RHEA:52116"/>
        <dbReference type="ChEBI" id="CHEBI:30616"/>
        <dbReference type="ChEBI" id="CHEBI:33019"/>
        <dbReference type="ChEBI" id="CHEBI:57287"/>
        <dbReference type="ChEBI" id="CHEBI:78832"/>
        <dbReference type="ChEBI" id="CHEBI:136409"/>
        <dbReference type="ChEBI" id="CHEBI:456215"/>
    </reaction>
    <physiologicalReaction direction="left-to-right" evidence="9">
        <dbReference type="Rhea" id="RHEA:52117"/>
    </physiologicalReaction>
</comment>
<keyword evidence="2 13" id="KW-0436">Ligase</keyword>
<dbReference type="SUPFAM" id="SSF56801">
    <property type="entry name" value="Acetyl-CoA synthetase-like"/>
    <property type="match status" value="1"/>
</dbReference>
<evidence type="ECO:0000256" key="5">
    <source>
        <dbReference type="ARBA" id="ARBA00022840"/>
    </source>
</evidence>
<dbReference type="EMBL" id="CACVKT020008919">
    <property type="protein sequence ID" value="CAC5418469.1"/>
    <property type="molecule type" value="Genomic_DNA"/>
</dbReference>
<dbReference type="InterPro" id="IPR020845">
    <property type="entry name" value="AMP-binding_CS"/>
</dbReference>
<dbReference type="GO" id="GO:0005524">
    <property type="term" value="F:ATP binding"/>
    <property type="evidence" value="ECO:0007669"/>
    <property type="project" value="UniProtKB-KW"/>
</dbReference>
<keyword evidence="4 13" id="KW-0276">Fatty acid metabolism</keyword>
<evidence type="ECO:0000256" key="4">
    <source>
        <dbReference type="ARBA" id="ARBA00022832"/>
    </source>
</evidence>
<gene>
    <name evidence="15" type="ORF">MCOR_50904</name>
</gene>
<dbReference type="InterPro" id="IPR042099">
    <property type="entry name" value="ANL_N_sf"/>
</dbReference>